<reference evidence="1" key="1">
    <citation type="journal article" date="2023" name="Nat. Commun.">
        <title>Diploid and tetraploid genomes of Acorus and the evolution of monocots.</title>
        <authorList>
            <person name="Ma L."/>
            <person name="Liu K.W."/>
            <person name="Li Z."/>
            <person name="Hsiao Y.Y."/>
            <person name="Qi Y."/>
            <person name="Fu T."/>
            <person name="Tang G.D."/>
            <person name="Zhang D."/>
            <person name="Sun W.H."/>
            <person name="Liu D.K."/>
            <person name="Li Y."/>
            <person name="Chen G.Z."/>
            <person name="Liu X.D."/>
            <person name="Liao X.Y."/>
            <person name="Jiang Y.T."/>
            <person name="Yu X."/>
            <person name="Hao Y."/>
            <person name="Huang J."/>
            <person name="Zhao X.W."/>
            <person name="Ke S."/>
            <person name="Chen Y.Y."/>
            <person name="Wu W.L."/>
            <person name="Hsu J.L."/>
            <person name="Lin Y.F."/>
            <person name="Huang M.D."/>
            <person name="Li C.Y."/>
            <person name="Huang L."/>
            <person name="Wang Z.W."/>
            <person name="Zhao X."/>
            <person name="Zhong W.Y."/>
            <person name="Peng D.H."/>
            <person name="Ahmad S."/>
            <person name="Lan S."/>
            <person name="Zhang J.S."/>
            <person name="Tsai W.C."/>
            <person name="Van de Peer Y."/>
            <person name="Liu Z.J."/>
        </authorList>
    </citation>
    <scope>NUCLEOTIDE SEQUENCE</scope>
    <source>
        <strain evidence="1">SCP</strain>
    </source>
</reference>
<evidence type="ECO:0000313" key="2">
    <source>
        <dbReference type="Proteomes" id="UP001179952"/>
    </source>
</evidence>
<reference evidence="1" key="2">
    <citation type="submission" date="2023-06" db="EMBL/GenBank/DDBJ databases">
        <authorList>
            <person name="Ma L."/>
            <person name="Liu K.-W."/>
            <person name="Li Z."/>
            <person name="Hsiao Y.-Y."/>
            <person name="Qi Y."/>
            <person name="Fu T."/>
            <person name="Tang G."/>
            <person name="Zhang D."/>
            <person name="Sun W.-H."/>
            <person name="Liu D.-K."/>
            <person name="Li Y."/>
            <person name="Chen G.-Z."/>
            <person name="Liu X.-D."/>
            <person name="Liao X.-Y."/>
            <person name="Jiang Y.-T."/>
            <person name="Yu X."/>
            <person name="Hao Y."/>
            <person name="Huang J."/>
            <person name="Zhao X.-W."/>
            <person name="Ke S."/>
            <person name="Chen Y.-Y."/>
            <person name="Wu W.-L."/>
            <person name="Hsu J.-L."/>
            <person name="Lin Y.-F."/>
            <person name="Huang M.-D."/>
            <person name="Li C.-Y."/>
            <person name="Huang L."/>
            <person name="Wang Z.-W."/>
            <person name="Zhao X."/>
            <person name="Zhong W.-Y."/>
            <person name="Peng D.-H."/>
            <person name="Ahmad S."/>
            <person name="Lan S."/>
            <person name="Zhang J.-S."/>
            <person name="Tsai W.-C."/>
            <person name="Van De Peer Y."/>
            <person name="Liu Z.-J."/>
        </authorList>
    </citation>
    <scope>NUCLEOTIDE SEQUENCE</scope>
    <source>
        <strain evidence="1">SCP</strain>
        <tissue evidence="1">Leaves</tissue>
    </source>
</reference>
<gene>
    <name evidence="1" type="ORF">QJS04_geneDACA003045</name>
</gene>
<dbReference type="EMBL" id="JAUJYN010000001">
    <property type="protein sequence ID" value="KAK1280757.1"/>
    <property type="molecule type" value="Genomic_DNA"/>
</dbReference>
<sequence>MEKKPIPNIYKVDQPMKDKWFIEELDSTFYQDLNAGGGHPGKRRRGWGHPNTRWNILADIARWM</sequence>
<proteinExistence type="predicted"/>
<name>A0AAV9BWK8_ACOGR</name>
<dbReference type="AlphaFoldDB" id="A0AAV9BWK8"/>
<dbReference type="Proteomes" id="UP001179952">
    <property type="component" value="Unassembled WGS sequence"/>
</dbReference>
<accession>A0AAV9BWK8</accession>
<comment type="caution">
    <text evidence="1">The sequence shown here is derived from an EMBL/GenBank/DDBJ whole genome shotgun (WGS) entry which is preliminary data.</text>
</comment>
<organism evidence="1 2">
    <name type="scientific">Acorus gramineus</name>
    <name type="common">Dwarf sweet flag</name>
    <dbReference type="NCBI Taxonomy" id="55184"/>
    <lineage>
        <taxon>Eukaryota</taxon>
        <taxon>Viridiplantae</taxon>
        <taxon>Streptophyta</taxon>
        <taxon>Embryophyta</taxon>
        <taxon>Tracheophyta</taxon>
        <taxon>Spermatophyta</taxon>
        <taxon>Magnoliopsida</taxon>
        <taxon>Liliopsida</taxon>
        <taxon>Acoraceae</taxon>
        <taxon>Acorus</taxon>
    </lineage>
</organism>
<evidence type="ECO:0000313" key="1">
    <source>
        <dbReference type="EMBL" id="KAK1280757.1"/>
    </source>
</evidence>
<protein>
    <submittedName>
        <fullName evidence="1">Uncharacterized protein</fullName>
    </submittedName>
</protein>
<keyword evidence="2" id="KW-1185">Reference proteome</keyword>